<keyword evidence="1" id="KW-0560">Oxidoreductase</keyword>
<gene>
    <name evidence="1" type="ORF">O9H85_23615</name>
</gene>
<dbReference type="PANTHER" id="PTHR20883">
    <property type="entry name" value="PHYTANOYL-COA DIOXYGENASE DOMAIN CONTAINING 1"/>
    <property type="match status" value="1"/>
</dbReference>
<organism evidence="1 2">
    <name type="scientific">Paenibacillus gyeongsangnamensis</name>
    <dbReference type="NCBI Taxonomy" id="3388067"/>
    <lineage>
        <taxon>Bacteria</taxon>
        <taxon>Bacillati</taxon>
        <taxon>Bacillota</taxon>
        <taxon>Bacilli</taxon>
        <taxon>Bacillales</taxon>
        <taxon>Paenibacillaceae</taxon>
        <taxon>Paenibacillus</taxon>
    </lineage>
</organism>
<reference evidence="1 2" key="1">
    <citation type="submission" date="2022-12" db="EMBL/GenBank/DDBJ databases">
        <title>Draft genome sequence of Paenibacillus sp. dW9.</title>
        <authorList>
            <person name="Choi E.-W."/>
            <person name="Kim D.-U."/>
        </authorList>
    </citation>
    <scope>NUCLEOTIDE SEQUENCE [LARGE SCALE GENOMIC DNA]</scope>
    <source>
        <strain evidence="2">dW9</strain>
    </source>
</reference>
<name>A0ABT4QEQ6_9BACL</name>
<dbReference type="InterPro" id="IPR008775">
    <property type="entry name" value="Phytyl_CoA_dOase-like"/>
</dbReference>
<sequence>MISAEDVHFYNENGYLLVRGVFQQQEVDEMRSAIELILARAIESKSDKNHVWSGDYLENEDVKKLVLKGSHDLQYHNATFTRAAIHANMASVLSRLIGPNVLLHHSKMLVKPPERGAAFPMHQDAPYFPHSQHTMLAASVHLDDADDENGCLRIIPGSHKAGMLPHVGRHYLDHREYPISTGTPCPAKSGDVLFFNYLTIHGSNVNRSGRPRRNILFQYRDAMDLPTADTHFDWGMGLMVCGENPGYFRFGQQYEYSLRSKTRV</sequence>
<evidence type="ECO:0000313" key="1">
    <source>
        <dbReference type="EMBL" id="MCZ8515342.1"/>
    </source>
</evidence>
<protein>
    <submittedName>
        <fullName evidence="1">Phytanoyl-CoA dioxygenase family protein</fullName>
    </submittedName>
</protein>
<dbReference type="GO" id="GO:0051213">
    <property type="term" value="F:dioxygenase activity"/>
    <property type="evidence" value="ECO:0007669"/>
    <property type="project" value="UniProtKB-KW"/>
</dbReference>
<dbReference type="SUPFAM" id="SSF51197">
    <property type="entry name" value="Clavaminate synthase-like"/>
    <property type="match status" value="1"/>
</dbReference>
<keyword evidence="2" id="KW-1185">Reference proteome</keyword>
<accession>A0ABT4QEQ6</accession>
<dbReference type="Pfam" id="PF05721">
    <property type="entry name" value="PhyH"/>
    <property type="match status" value="1"/>
</dbReference>
<proteinExistence type="predicted"/>
<dbReference type="Gene3D" id="2.60.120.620">
    <property type="entry name" value="q2cbj1_9rhob like domain"/>
    <property type="match status" value="1"/>
</dbReference>
<dbReference type="RefSeq" id="WP_269883873.1">
    <property type="nucleotide sequence ID" value="NZ_JAQAGZ010000017.1"/>
</dbReference>
<comment type="caution">
    <text evidence="1">The sequence shown here is derived from an EMBL/GenBank/DDBJ whole genome shotgun (WGS) entry which is preliminary data.</text>
</comment>
<keyword evidence="1" id="KW-0223">Dioxygenase</keyword>
<dbReference type="EMBL" id="JAQAGZ010000017">
    <property type="protein sequence ID" value="MCZ8515342.1"/>
    <property type="molecule type" value="Genomic_DNA"/>
</dbReference>
<dbReference type="PANTHER" id="PTHR20883:SF48">
    <property type="entry name" value="ECTOINE DIOXYGENASE"/>
    <property type="match status" value="1"/>
</dbReference>
<dbReference type="Proteomes" id="UP001527882">
    <property type="component" value="Unassembled WGS sequence"/>
</dbReference>
<evidence type="ECO:0000313" key="2">
    <source>
        <dbReference type="Proteomes" id="UP001527882"/>
    </source>
</evidence>